<name>A0A3S0ZWX6_ELYCH</name>
<feature type="region of interest" description="Disordered" evidence="1">
    <location>
        <begin position="366"/>
        <end position="388"/>
    </location>
</feature>
<feature type="signal peptide" evidence="2">
    <location>
        <begin position="1"/>
        <end position="16"/>
    </location>
</feature>
<dbReference type="AlphaFoldDB" id="A0A3S0ZWX6"/>
<proteinExistence type="predicted"/>
<comment type="caution">
    <text evidence="3">The sequence shown here is derived from an EMBL/GenBank/DDBJ whole genome shotgun (WGS) entry which is preliminary data.</text>
</comment>
<evidence type="ECO:0000256" key="2">
    <source>
        <dbReference type="SAM" id="SignalP"/>
    </source>
</evidence>
<organism evidence="3 4">
    <name type="scientific">Elysia chlorotica</name>
    <name type="common">Eastern emerald elysia</name>
    <name type="synonym">Sea slug</name>
    <dbReference type="NCBI Taxonomy" id="188477"/>
    <lineage>
        <taxon>Eukaryota</taxon>
        <taxon>Metazoa</taxon>
        <taxon>Spiralia</taxon>
        <taxon>Lophotrochozoa</taxon>
        <taxon>Mollusca</taxon>
        <taxon>Gastropoda</taxon>
        <taxon>Heterobranchia</taxon>
        <taxon>Euthyneura</taxon>
        <taxon>Panpulmonata</taxon>
        <taxon>Sacoglossa</taxon>
        <taxon>Placobranchoidea</taxon>
        <taxon>Plakobranchidae</taxon>
        <taxon>Elysia</taxon>
    </lineage>
</organism>
<feature type="chain" id="PRO_5018642385" evidence="2">
    <location>
        <begin position="17"/>
        <end position="1119"/>
    </location>
</feature>
<keyword evidence="4" id="KW-1185">Reference proteome</keyword>
<dbReference type="OrthoDB" id="6119547at2759"/>
<dbReference type="EMBL" id="RQTK01000592">
    <property type="protein sequence ID" value="RUS77287.1"/>
    <property type="molecule type" value="Genomic_DNA"/>
</dbReference>
<evidence type="ECO:0000256" key="1">
    <source>
        <dbReference type="SAM" id="MobiDB-lite"/>
    </source>
</evidence>
<accession>A0A3S0ZWX6</accession>
<keyword evidence="2" id="KW-0732">Signal</keyword>
<evidence type="ECO:0000313" key="3">
    <source>
        <dbReference type="EMBL" id="RUS77287.1"/>
    </source>
</evidence>
<evidence type="ECO:0000313" key="4">
    <source>
        <dbReference type="Proteomes" id="UP000271974"/>
    </source>
</evidence>
<protein>
    <submittedName>
        <fullName evidence="3">Uncharacterized protein</fullName>
    </submittedName>
</protein>
<gene>
    <name evidence="3" type="ORF">EGW08_014951</name>
</gene>
<sequence length="1119" mass="124642">MHPFAVLFASVALATAQLQLQWSQRTPQHVRHGTSQDIHKQILIEGKHNTERGKRNHETIDPSSSITFKPENLLMADFQAPSSKKAQSMSEKTLNNSKSTFYKSLFHSATDSVTSELYMFPPPSRPTLPTLRPQKSLESTLTVVPVALTVPGTGGKVNANGIGEVEKQRNNMTLQSYGGKRIGAEVSDAKEKGVVINSSPVRGSFAKTRETYVANQVKDDDGIRFSNDGGDLGMKYRINSKVKKENVIKNEFLSSKAEEGGKVVKTPIRLENSALTKDPNYGSFPGFPRSSSTPNPRNYWNDENNHNEAQIRVNSYDRMPRHKVEDWRPSLKSLRGVHTPGPVNKKHESLKTLKTEAFVHQTVSLGRAHSRHARQAPSVPFIPGRTRPTPTSIQTSFFREQVQKLPVSSRNRLESIYNRIGFTQGFQNLLMKEVIAAGNNTGKVSSGMEPSDQTRRSSSGNLGLEQLSSVAGGKTNGFVGHLRQGSSVNSEHGRQGLHTNIRGSSQSFLTRANERNSYPISFDRAPVRIDGLARGAASPASQFGQTSVAGAAASHVPYQNPYNQINIATQQQAPRLSPRNAAPALTYRQTQMISSLDKVTQTRVLNLHKSTGNSERFRAMVDRLYRNQVNAARGNTAQSYSLSTIGEQNGSASASSGSAGDGEVGDPALLKVRLMQQELEIIDQQKRLLERQQENPIMRQAFIDVIVKAKIEAEVRNKFQNMIKVNPYEGFKTQPQTTLEAQPIFLSKAAPEPQRLYIPSNITMPEVSTPPDPTVPSAVFTQLQPEHAQELHTYQEGQWGQHQSYQQQENQGLTPMHVQVTPLPKQSQTRALDLSVELVPALFLTWALEEAQISAMEGSNVEDILRTIGTTIDRSMLNETVISPIVRAEQFRAFLIDTLLRDPNSYTINTGDVYLQKFYERLDRGPSVLIKELREGFIHSNTLHLKERRRKRDATISLENVNIESTNYLGLANGNLPQEKVSQRPSLKFKNGFARKCTECDLFLSQRKTRARLHRTRRNLGQIGAIPRFPILRFIWLLPKGTFPKAPGETIQYIMEKFGPKETLLKPVKTFTTASPTSPGYEHTTKSLGTPQPDSTHHVLTRMGPGEQFAFSNPRVSTF</sequence>
<feature type="region of interest" description="Disordered" evidence="1">
    <location>
        <begin position="1073"/>
        <end position="1096"/>
    </location>
</feature>
<feature type="region of interest" description="Disordered" evidence="1">
    <location>
        <begin position="440"/>
        <end position="462"/>
    </location>
</feature>
<reference evidence="3 4" key="1">
    <citation type="submission" date="2019-01" db="EMBL/GenBank/DDBJ databases">
        <title>A draft genome assembly of the solar-powered sea slug Elysia chlorotica.</title>
        <authorList>
            <person name="Cai H."/>
            <person name="Li Q."/>
            <person name="Fang X."/>
            <person name="Li J."/>
            <person name="Curtis N.E."/>
            <person name="Altenburger A."/>
            <person name="Shibata T."/>
            <person name="Feng M."/>
            <person name="Maeda T."/>
            <person name="Schwartz J.A."/>
            <person name="Shigenobu S."/>
            <person name="Lundholm N."/>
            <person name="Nishiyama T."/>
            <person name="Yang H."/>
            <person name="Hasebe M."/>
            <person name="Li S."/>
            <person name="Pierce S.K."/>
            <person name="Wang J."/>
        </authorList>
    </citation>
    <scope>NUCLEOTIDE SEQUENCE [LARGE SCALE GENOMIC DNA]</scope>
    <source>
        <strain evidence="3">EC2010</strain>
        <tissue evidence="3">Whole organism of an adult</tissue>
    </source>
</reference>
<dbReference type="Proteomes" id="UP000271974">
    <property type="component" value="Unassembled WGS sequence"/>
</dbReference>